<dbReference type="GO" id="GO:0003700">
    <property type="term" value="F:DNA-binding transcription factor activity"/>
    <property type="evidence" value="ECO:0007669"/>
    <property type="project" value="InterPro"/>
</dbReference>
<name>A0A7Y9IDB5_9ACTN</name>
<organism evidence="3 4">
    <name type="scientific">Microlunatus parietis</name>
    <dbReference type="NCBI Taxonomy" id="682979"/>
    <lineage>
        <taxon>Bacteria</taxon>
        <taxon>Bacillati</taxon>
        <taxon>Actinomycetota</taxon>
        <taxon>Actinomycetes</taxon>
        <taxon>Propionibacteriales</taxon>
        <taxon>Propionibacteriaceae</taxon>
        <taxon>Microlunatus</taxon>
    </lineage>
</organism>
<dbReference type="InterPro" id="IPR047057">
    <property type="entry name" value="MerR_fam"/>
</dbReference>
<dbReference type="InterPro" id="IPR011256">
    <property type="entry name" value="Reg_factor_effector_dom_sf"/>
</dbReference>
<dbReference type="PANTHER" id="PTHR30204:SF97">
    <property type="entry name" value="MERR FAMILY REGULATORY PROTEIN"/>
    <property type="match status" value="1"/>
</dbReference>
<dbReference type="PANTHER" id="PTHR30204">
    <property type="entry name" value="REDOX-CYCLING DRUG-SENSING TRANSCRIPTIONAL ACTIVATOR SOXR"/>
    <property type="match status" value="1"/>
</dbReference>
<dbReference type="AlphaFoldDB" id="A0A7Y9IDB5"/>
<dbReference type="Gene3D" id="1.10.1660.10">
    <property type="match status" value="1"/>
</dbReference>
<keyword evidence="1 3" id="KW-0238">DNA-binding</keyword>
<evidence type="ECO:0000256" key="1">
    <source>
        <dbReference type="ARBA" id="ARBA00023125"/>
    </source>
</evidence>
<dbReference type="InterPro" id="IPR000551">
    <property type="entry name" value="MerR-type_HTH_dom"/>
</dbReference>
<dbReference type="InterPro" id="IPR009061">
    <property type="entry name" value="DNA-bd_dom_put_sf"/>
</dbReference>
<dbReference type="Gene3D" id="3.20.80.10">
    <property type="entry name" value="Regulatory factor, effector binding domain"/>
    <property type="match status" value="1"/>
</dbReference>
<reference evidence="3 4" key="1">
    <citation type="submission" date="2020-07" db="EMBL/GenBank/DDBJ databases">
        <title>Sequencing the genomes of 1000 actinobacteria strains.</title>
        <authorList>
            <person name="Klenk H.-P."/>
        </authorList>
    </citation>
    <scope>NUCLEOTIDE SEQUENCE [LARGE SCALE GENOMIC DNA]</scope>
    <source>
        <strain evidence="3 4">DSM 22083</strain>
    </source>
</reference>
<dbReference type="GO" id="GO:0003677">
    <property type="term" value="F:DNA binding"/>
    <property type="evidence" value="ECO:0007669"/>
    <property type="project" value="UniProtKB-KW"/>
</dbReference>
<dbReference type="SUPFAM" id="SSF46955">
    <property type="entry name" value="Putative DNA-binding domain"/>
    <property type="match status" value="1"/>
</dbReference>
<dbReference type="EMBL" id="JACCBU010000001">
    <property type="protein sequence ID" value="NYE74224.1"/>
    <property type="molecule type" value="Genomic_DNA"/>
</dbReference>
<gene>
    <name evidence="3" type="ORF">BKA15_005553</name>
</gene>
<sequence>MDDAYLLAGRFGTEARLSPKALRLYAELGLLVPTEVDPATGYRYYHRDQLDRARLIGRLRGLDLPLARIATLVDLTPAALEIELRAWLKSRHDQLGRQAQQIDAIVRGPAQLPELIAAVTVRQAPATTLLCRQRMVSTAELDTFIAESEAELRAGLRGAGLPGDGPIRVYFHEMVTPDSDGLVEVALGYTGPLDPLPGLRIRLSPAQTEAVLPAPKAYEDYPLVLHLYDALEAWIADRPGACLSDTCFEVHPGSDARFDVVYPVRLPNHSEDPS</sequence>
<dbReference type="PROSITE" id="PS50937">
    <property type="entry name" value="HTH_MERR_2"/>
    <property type="match status" value="1"/>
</dbReference>
<feature type="domain" description="HTH merR-type" evidence="2">
    <location>
        <begin position="15"/>
        <end position="75"/>
    </location>
</feature>
<comment type="caution">
    <text evidence="3">The sequence shown here is derived from an EMBL/GenBank/DDBJ whole genome shotgun (WGS) entry which is preliminary data.</text>
</comment>
<dbReference type="Pfam" id="PF13411">
    <property type="entry name" value="MerR_1"/>
    <property type="match status" value="1"/>
</dbReference>
<protein>
    <submittedName>
        <fullName evidence="3">DNA-binding transcriptional MerR regulator</fullName>
    </submittedName>
</protein>
<accession>A0A7Y9IDB5</accession>
<dbReference type="RefSeq" id="WP_179756375.1">
    <property type="nucleotide sequence ID" value="NZ_JACCBU010000001.1"/>
</dbReference>
<evidence type="ECO:0000259" key="2">
    <source>
        <dbReference type="PROSITE" id="PS50937"/>
    </source>
</evidence>
<evidence type="ECO:0000313" key="3">
    <source>
        <dbReference type="EMBL" id="NYE74224.1"/>
    </source>
</evidence>
<keyword evidence="4" id="KW-1185">Reference proteome</keyword>
<proteinExistence type="predicted"/>
<dbReference type="Proteomes" id="UP000569914">
    <property type="component" value="Unassembled WGS sequence"/>
</dbReference>
<dbReference type="SMART" id="SM00422">
    <property type="entry name" value="HTH_MERR"/>
    <property type="match status" value="1"/>
</dbReference>
<evidence type="ECO:0000313" key="4">
    <source>
        <dbReference type="Proteomes" id="UP000569914"/>
    </source>
</evidence>